<evidence type="ECO:0000256" key="2">
    <source>
        <dbReference type="ARBA" id="ARBA00023002"/>
    </source>
</evidence>
<dbReference type="AlphaFoldDB" id="A0A2T0R4V2"/>
<dbReference type="EMBL" id="PVZF01000004">
    <property type="protein sequence ID" value="PRY15803.1"/>
    <property type="molecule type" value="Genomic_DNA"/>
</dbReference>
<dbReference type="OrthoDB" id="3212478at2"/>
<evidence type="ECO:0000313" key="4">
    <source>
        <dbReference type="EMBL" id="PRY15803.1"/>
    </source>
</evidence>
<dbReference type="SUPFAM" id="SSF51735">
    <property type="entry name" value="NAD(P)-binding Rossmann-fold domains"/>
    <property type="match status" value="1"/>
</dbReference>
<dbReference type="Gene3D" id="3.40.50.720">
    <property type="entry name" value="NAD(P)-binding Rossmann-like Domain"/>
    <property type="match status" value="1"/>
</dbReference>
<reference evidence="4 5" key="1">
    <citation type="submission" date="2018-03" db="EMBL/GenBank/DDBJ databases">
        <title>Genomic Encyclopedia of Archaeal and Bacterial Type Strains, Phase II (KMG-II): from individual species to whole genera.</title>
        <authorList>
            <person name="Goeker M."/>
        </authorList>
    </citation>
    <scope>NUCLEOTIDE SEQUENCE [LARGE SCALE GENOMIC DNA]</scope>
    <source>
        <strain evidence="4 5">DSM 19711</strain>
    </source>
</reference>
<evidence type="ECO:0000256" key="3">
    <source>
        <dbReference type="RuleBase" id="RU000363"/>
    </source>
</evidence>
<organism evidence="4 5">
    <name type="scientific">Kineococcus rhizosphaerae</name>
    <dbReference type="NCBI Taxonomy" id="559628"/>
    <lineage>
        <taxon>Bacteria</taxon>
        <taxon>Bacillati</taxon>
        <taxon>Actinomycetota</taxon>
        <taxon>Actinomycetes</taxon>
        <taxon>Kineosporiales</taxon>
        <taxon>Kineosporiaceae</taxon>
        <taxon>Kineococcus</taxon>
    </lineage>
</organism>
<dbReference type="PROSITE" id="PS00061">
    <property type="entry name" value="ADH_SHORT"/>
    <property type="match status" value="1"/>
</dbReference>
<dbReference type="InterPro" id="IPR020904">
    <property type="entry name" value="Sc_DH/Rdtase_CS"/>
</dbReference>
<dbReference type="Proteomes" id="UP000238083">
    <property type="component" value="Unassembled WGS sequence"/>
</dbReference>
<dbReference type="PRINTS" id="PR00081">
    <property type="entry name" value="GDHRDH"/>
</dbReference>
<dbReference type="GO" id="GO:0016491">
    <property type="term" value="F:oxidoreductase activity"/>
    <property type="evidence" value="ECO:0007669"/>
    <property type="project" value="UniProtKB-KW"/>
</dbReference>
<dbReference type="PANTHER" id="PTHR44169">
    <property type="entry name" value="NADPH-DEPENDENT 1-ACYLDIHYDROXYACETONE PHOSPHATE REDUCTASE"/>
    <property type="match status" value="1"/>
</dbReference>
<name>A0A2T0R4V2_9ACTN</name>
<accession>A0A2T0R4V2</accession>
<dbReference type="InterPro" id="IPR002347">
    <property type="entry name" value="SDR_fam"/>
</dbReference>
<sequence length="230" mass="23907">MEIENATALVTGANRGLGREFTRQLLDRGARRVYATARNPHSVDVEAAVPLALDVTDAASIQAAVQAAPDVDLLINNAGIATVTPVLTGDLDTIRQDVETNVFGMLQVTRALAPALGRNGGGAIVTVLSAASWYAVPGNAAYSVSKAAAWNLNNAFRVELAEQGTQVLGAHVGLVDTDMSAGWDFPKISAREFVTTVLDGLAAGEIEVVADDFARRAKAALSGPPTTLSL</sequence>
<evidence type="ECO:0000313" key="5">
    <source>
        <dbReference type="Proteomes" id="UP000238083"/>
    </source>
</evidence>
<dbReference type="Pfam" id="PF00106">
    <property type="entry name" value="adh_short"/>
    <property type="match status" value="1"/>
</dbReference>
<protein>
    <submittedName>
        <fullName evidence="4">Short-subunit dehydrogenase</fullName>
    </submittedName>
</protein>
<evidence type="ECO:0000256" key="1">
    <source>
        <dbReference type="ARBA" id="ARBA00006484"/>
    </source>
</evidence>
<proteinExistence type="inferred from homology"/>
<dbReference type="InterPro" id="IPR036291">
    <property type="entry name" value="NAD(P)-bd_dom_sf"/>
</dbReference>
<dbReference type="PANTHER" id="PTHR44169:SF6">
    <property type="entry name" value="NADPH-DEPENDENT 1-ACYLDIHYDROXYACETONE PHOSPHATE REDUCTASE"/>
    <property type="match status" value="1"/>
</dbReference>
<keyword evidence="2" id="KW-0560">Oxidoreductase</keyword>
<comment type="similarity">
    <text evidence="1 3">Belongs to the short-chain dehydrogenases/reductases (SDR) family.</text>
</comment>
<dbReference type="NCBIfam" id="NF006119">
    <property type="entry name" value="PRK08264.1-5"/>
    <property type="match status" value="1"/>
</dbReference>
<gene>
    <name evidence="4" type="ORF">CLV37_10412</name>
</gene>
<dbReference type="PRINTS" id="PR00080">
    <property type="entry name" value="SDRFAMILY"/>
</dbReference>
<dbReference type="RefSeq" id="WP_106209506.1">
    <property type="nucleotide sequence ID" value="NZ_PVZF01000004.1"/>
</dbReference>
<keyword evidence="5" id="KW-1185">Reference proteome</keyword>
<comment type="caution">
    <text evidence="4">The sequence shown here is derived from an EMBL/GenBank/DDBJ whole genome shotgun (WGS) entry which is preliminary data.</text>
</comment>